<gene>
    <name evidence="1" type="ORF">PVIIG_05688</name>
</gene>
<evidence type="ECO:0000313" key="2">
    <source>
        <dbReference type="Proteomes" id="UP000053562"/>
    </source>
</evidence>
<organism evidence="1 2">
    <name type="scientific">Plasmodium vivax India VII</name>
    <dbReference type="NCBI Taxonomy" id="1077284"/>
    <lineage>
        <taxon>Eukaryota</taxon>
        <taxon>Sar</taxon>
        <taxon>Alveolata</taxon>
        <taxon>Apicomplexa</taxon>
        <taxon>Aconoidasida</taxon>
        <taxon>Haemosporida</taxon>
        <taxon>Plasmodiidae</taxon>
        <taxon>Plasmodium</taxon>
        <taxon>Plasmodium (Plasmodium)</taxon>
    </lineage>
</organism>
<dbReference type="AlphaFoldDB" id="A0A0J9UTY8"/>
<reference evidence="1 2" key="1">
    <citation type="submission" date="2011-08" db="EMBL/GenBank/DDBJ databases">
        <title>The Genome Sequence of Plasmodium vivax India VII.</title>
        <authorList>
            <consortium name="The Broad Institute Genome Sequencing Platform"/>
            <consortium name="The Broad Institute Genome Sequencing Center for Infectious Disease"/>
            <person name="Neafsey D."/>
            <person name="Carlton J."/>
            <person name="Barnwell J."/>
            <person name="Collins W."/>
            <person name="Escalante A."/>
            <person name="Mullikin J."/>
            <person name="Saul A."/>
            <person name="Guigo R."/>
            <person name="Camara F."/>
            <person name="Young S.K."/>
            <person name="Zeng Q."/>
            <person name="Gargeya S."/>
            <person name="Fitzgerald M."/>
            <person name="Haas B."/>
            <person name="Abouelleil A."/>
            <person name="Alvarado L."/>
            <person name="Arachchi H.M."/>
            <person name="Berlin A."/>
            <person name="Brown A."/>
            <person name="Chapman S.B."/>
            <person name="Chen Z."/>
            <person name="Dunbar C."/>
            <person name="Freedman E."/>
            <person name="Gearin G."/>
            <person name="Gellesch M."/>
            <person name="Goldberg J."/>
            <person name="Griggs A."/>
            <person name="Gujja S."/>
            <person name="Heiman D."/>
            <person name="Howarth C."/>
            <person name="Larson L."/>
            <person name="Lui A."/>
            <person name="MacDonald P.J.P."/>
            <person name="Montmayeur A."/>
            <person name="Murphy C."/>
            <person name="Neiman D."/>
            <person name="Pearson M."/>
            <person name="Priest M."/>
            <person name="Roberts A."/>
            <person name="Saif S."/>
            <person name="Shea T."/>
            <person name="Shenoy N."/>
            <person name="Sisk P."/>
            <person name="Stolte C."/>
            <person name="Sykes S."/>
            <person name="Wortman J."/>
            <person name="Nusbaum C."/>
            <person name="Birren B."/>
        </authorList>
    </citation>
    <scope>NUCLEOTIDE SEQUENCE [LARGE SCALE GENOMIC DNA]</scope>
    <source>
        <strain evidence="1 2">India VII</strain>
    </source>
</reference>
<evidence type="ECO:0008006" key="3">
    <source>
        <dbReference type="Google" id="ProtNLM"/>
    </source>
</evidence>
<sequence length="189" mass="22241">MKPKQLSSYKYCTEILKENHNENCKLHSICLNIENILSQFGYGSCKKSNLGDESKCYKYLSYFIYSYIKSSSSCEDLKNLYTQINEAKNFYLTADNSCIIDNFAISNADFKKKKDLYLHGENLYWIKEKEILNEVEEKTSFDEYLKKCSKIYTDIVQKDYCKGNETFNSDLLVFQKNFNNARDYLKKTA</sequence>
<proteinExistence type="predicted"/>
<dbReference type="EMBL" id="KQ234590">
    <property type="protein sequence ID" value="KMZ76878.1"/>
    <property type="molecule type" value="Genomic_DNA"/>
</dbReference>
<protein>
    <recommendedName>
        <fullName evidence="3">PIR Superfamily Protein</fullName>
    </recommendedName>
</protein>
<name>A0A0J9UTY8_PLAVI</name>
<dbReference type="Proteomes" id="UP000053562">
    <property type="component" value="Unassembled WGS sequence"/>
</dbReference>
<dbReference type="OrthoDB" id="10377176at2759"/>
<evidence type="ECO:0000313" key="1">
    <source>
        <dbReference type="EMBL" id="KMZ76878.1"/>
    </source>
</evidence>
<accession>A0A0J9UTY8</accession>